<evidence type="ECO:0000256" key="2">
    <source>
        <dbReference type="ARBA" id="ARBA00023043"/>
    </source>
</evidence>
<dbReference type="Pfam" id="PF12796">
    <property type="entry name" value="Ank_2"/>
    <property type="match status" value="1"/>
</dbReference>
<feature type="repeat" description="ANK" evidence="3">
    <location>
        <begin position="37"/>
        <end position="69"/>
    </location>
</feature>
<dbReference type="STRING" id="246404.A0A507FPP5"/>
<evidence type="ECO:0000256" key="3">
    <source>
        <dbReference type="PROSITE-ProRule" id="PRU00023"/>
    </source>
</evidence>
<dbReference type="PANTHER" id="PTHR24171:SF9">
    <property type="entry name" value="ANKYRIN REPEAT DOMAIN-CONTAINING PROTEIN 39"/>
    <property type="match status" value="1"/>
</dbReference>
<sequence>MDEMDFSRSIHAAAASGNAARVAQLVASKGPDAVDASGYAPLHYAARGGHEKVVALLISCGANVNARTCGLQTTPLMRAVMGGHVGVARTLLEKGADLSSVDGEGRDVAYFVAQSKTPSDWAFFKQPETKKK</sequence>
<feature type="repeat" description="ANK" evidence="3">
    <location>
        <begin position="71"/>
        <end position="103"/>
    </location>
</feature>
<dbReference type="PROSITE" id="PS50297">
    <property type="entry name" value="ANK_REP_REGION"/>
    <property type="match status" value="2"/>
</dbReference>
<evidence type="ECO:0000256" key="1">
    <source>
        <dbReference type="ARBA" id="ARBA00022737"/>
    </source>
</evidence>
<gene>
    <name evidence="4" type="ORF">CcCBS67573_g01309</name>
</gene>
<dbReference type="EMBL" id="QEAP01000021">
    <property type="protein sequence ID" value="TPX77428.1"/>
    <property type="molecule type" value="Genomic_DNA"/>
</dbReference>
<name>A0A507FPP5_9FUNG</name>
<keyword evidence="5" id="KW-1185">Reference proteome</keyword>
<dbReference type="InterPro" id="IPR002110">
    <property type="entry name" value="Ankyrin_rpt"/>
</dbReference>
<keyword evidence="1" id="KW-0677">Repeat</keyword>
<evidence type="ECO:0000313" key="5">
    <source>
        <dbReference type="Proteomes" id="UP000320333"/>
    </source>
</evidence>
<evidence type="ECO:0000313" key="4">
    <source>
        <dbReference type="EMBL" id="TPX77428.1"/>
    </source>
</evidence>
<organism evidence="4 5">
    <name type="scientific">Chytriomyces confervae</name>
    <dbReference type="NCBI Taxonomy" id="246404"/>
    <lineage>
        <taxon>Eukaryota</taxon>
        <taxon>Fungi</taxon>
        <taxon>Fungi incertae sedis</taxon>
        <taxon>Chytridiomycota</taxon>
        <taxon>Chytridiomycota incertae sedis</taxon>
        <taxon>Chytridiomycetes</taxon>
        <taxon>Chytridiales</taxon>
        <taxon>Chytriomycetaceae</taxon>
        <taxon>Chytriomyces</taxon>
    </lineage>
</organism>
<dbReference type="PROSITE" id="PS50088">
    <property type="entry name" value="ANK_REPEAT"/>
    <property type="match status" value="2"/>
</dbReference>
<dbReference type="SMART" id="SM00248">
    <property type="entry name" value="ANK"/>
    <property type="match status" value="2"/>
</dbReference>
<protein>
    <submittedName>
        <fullName evidence="4">Uncharacterized protein</fullName>
    </submittedName>
</protein>
<dbReference type="OrthoDB" id="5596409at2759"/>
<dbReference type="PRINTS" id="PR01415">
    <property type="entry name" value="ANKYRIN"/>
</dbReference>
<dbReference type="InterPro" id="IPR036770">
    <property type="entry name" value="Ankyrin_rpt-contain_sf"/>
</dbReference>
<dbReference type="AlphaFoldDB" id="A0A507FPP5"/>
<reference evidence="4 5" key="1">
    <citation type="journal article" date="2019" name="Sci. Rep.">
        <title>Comparative genomics of chytrid fungi reveal insights into the obligate biotrophic and pathogenic lifestyle of Synchytrium endobioticum.</title>
        <authorList>
            <person name="van de Vossenberg B.T.L.H."/>
            <person name="Warris S."/>
            <person name="Nguyen H.D.T."/>
            <person name="van Gent-Pelzer M.P.E."/>
            <person name="Joly D.L."/>
            <person name="van de Geest H.C."/>
            <person name="Bonants P.J.M."/>
            <person name="Smith D.S."/>
            <person name="Levesque C.A."/>
            <person name="van der Lee T.A.J."/>
        </authorList>
    </citation>
    <scope>NUCLEOTIDE SEQUENCE [LARGE SCALE GENOMIC DNA]</scope>
    <source>
        <strain evidence="4 5">CBS 675.73</strain>
    </source>
</reference>
<dbReference type="Gene3D" id="1.25.40.20">
    <property type="entry name" value="Ankyrin repeat-containing domain"/>
    <property type="match status" value="1"/>
</dbReference>
<keyword evidence="2 3" id="KW-0040">ANK repeat</keyword>
<dbReference type="SUPFAM" id="SSF48403">
    <property type="entry name" value="Ankyrin repeat"/>
    <property type="match status" value="1"/>
</dbReference>
<dbReference type="PANTHER" id="PTHR24171">
    <property type="entry name" value="ANKYRIN REPEAT DOMAIN-CONTAINING PROTEIN 39-RELATED"/>
    <property type="match status" value="1"/>
</dbReference>
<comment type="caution">
    <text evidence="4">The sequence shown here is derived from an EMBL/GenBank/DDBJ whole genome shotgun (WGS) entry which is preliminary data.</text>
</comment>
<accession>A0A507FPP5</accession>
<dbReference type="Proteomes" id="UP000320333">
    <property type="component" value="Unassembled WGS sequence"/>
</dbReference>
<proteinExistence type="predicted"/>